<dbReference type="RefSeq" id="WP_285524692.1">
    <property type="nucleotide sequence ID" value="NZ_JASNGB010000169.1"/>
</dbReference>
<dbReference type="Gene3D" id="3.40.50.720">
    <property type="entry name" value="NAD(P)-binding Rossmann-like Domain"/>
    <property type="match status" value="1"/>
</dbReference>
<dbReference type="Pfam" id="PF13460">
    <property type="entry name" value="NAD_binding_10"/>
    <property type="match status" value="1"/>
</dbReference>
<protein>
    <submittedName>
        <fullName evidence="2">NAD(P)H-binding protein</fullName>
    </submittedName>
</protein>
<dbReference type="SUPFAM" id="SSF51735">
    <property type="entry name" value="NAD(P)-binding Rossmann-fold domains"/>
    <property type="match status" value="1"/>
</dbReference>
<keyword evidence="3" id="KW-1185">Reference proteome</keyword>
<feature type="domain" description="NAD(P)-binding" evidence="1">
    <location>
        <begin position="14"/>
        <end position="201"/>
    </location>
</feature>
<comment type="caution">
    <text evidence="2">The sequence shown here is derived from an EMBL/GenBank/DDBJ whole genome shotgun (WGS) entry which is preliminary data.</text>
</comment>
<accession>A0ABT7JJK7</accession>
<dbReference type="InterPro" id="IPR051606">
    <property type="entry name" value="Polyketide_Oxido-like"/>
</dbReference>
<dbReference type="InterPro" id="IPR016040">
    <property type="entry name" value="NAD(P)-bd_dom"/>
</dbReference>
<dbReference type="EMBL" id="JASNGB010000169">
    <property type="protein sequence ID" value="MDL2345234.1"/>
    <property type="molecule type" value="Genomic_DNA"/>
</dbReference>
<gene>
    <name evidence="2" type="ORF">QOL99_13905</name>
</gene>
<dbReference type="PANTHER" id="PTHR43355:SF2">
    <property type="entry name" value="FLAVIN REDUCTASE (NADPH)"/>
    <property type="match status" value="1"/>
</dbReference>
<organism evidence="2 3">
    <name type="scientific">Deinococcus rhizophilus</name>
    <dbReference type="NCBI Taxonomy" id="3049544"/>
    <lineage>
        <taxon>Bacteria</taxon>
        <taxon>Thermotogati</taxon>
        <taxon>Deinococcota</taxon>
        <taxon>Deinococci</taxon>
        <taxon>Deinococcales</taxon>
        <taxon>Deinococcaceae</taxon>
        <taxon>Deinococcus</taxon>
    </lineage>
</organism>
<evidence type="ECO:0000259" key="1">
    <source>
        <dbReference type="Pfam" id="PF13460"/>
    </source>
</evidence>
<reference evidence="2 3" key="1">
    <citation type="submission" date="2023-05" db="EMBL/GenBank/DDBJ databases">
        <authorList>
            <person name="Gao F."/>
        </authorList>
    </citation>
    <scope>NUCLEOTIDE SEQUENCE [LARGE SCALE GENOMIC DNA]</scope>
    <source>
        <strain evidence="2 3">MIMF12</strain>
    </source>
</reference>
<proteinExistence type="predicted"/>
<evidence type="ECO:0000313" key="3">
    <source>
        <dbReference type="Proteomes" id="UP001302059"/>
    </source>
</evidence>
<dbReference type="Proteomes" id="UP001302059">
    <property type="component" value="Unassembled WGS sequence"/>
</dbReference>
<dbReference type="PANTHER" id="PTHR43355">
    <property type="entry name" value="FLAVIN REDUCTASE (NADPH)"/>
    <property type="match status" value="1"/>
</dbReference>
<name>A0ABT7JJK7_9DEIO</name>
<dbReference type="InterPro" id="IPR036291">
    <property type="entry name" value="NAD(P)-bd_dom_sf"/>
</dbReference>
<evidence type="ECO:0000313" key="2">
    <source>
        <dbReference type="EMBL" id="MDL2345234.1"/>
    </source>
</evidence>
<sequence length="214" mass="22652">MTAELPDTVLALLGGTGRTGRVLIDRALAQGHALRVLARDPEWLHRRDGALTPVRGDARNADDVFRLLEGAGAVLSTLGPVRGDGAGVMAQAAAHLVAVMPGLGLSRLITLTGAGVRQPGDRPKLSDRLIRRALATLQPDVLRDSEAHVAAVTASPLDWTVVRVPRLGGGPLQPLRVGMVGDIGTFVSRTSVADFMLRELEEGRWVRQAPAVSH</sequence>